<reference evidence="1 2" key="2">
    <citation type="submission" date="2020-02" db="EMBL/GenBank/DDBJ databases">
        <title>Genome sequences of Thiorhodococcus mannitoliphagus and Thiorhodococcus minor, purple sulfur photosynthetic bacteria in the gammaproteobacterial family, Chromatiaceae.</title>
        <authorList>
            <person name="Aviles F.A."/>
            <person name="Meyer T.E."/>
            <person name="Kyndt J.A."/>
        </authorList>
    </citation>
    <scope>NUCLEOTIDE SEQUENCE [LARGE SCALE GENOMIC DNA]</scope>
    <source>
        <strain evidence="1 2">DSM 18266</strain>
    </source>
</reference>
<dbReference type="EMBL" id="JAAIJR010000050">
    <property type="protein sequence ID" value="NEX21309.1"/>
    <property type="molecule type" value="Genomic_DNA"/>
</dbReference>
<reference evidence="2" key="1">
    <citation type="journal article" date="2020" name="Microbiol. Resour. Announc.">
        <title>Draft Genome Sequences of Thiorhodococcus mannitoliphagus and Thiorhodococcus minor, Purple Sulfur Photosynthetic Bacteria in the Gammaproteobacterial Family Chromatiaceae.</title>
        <authorList>
            <person name="Aviles F.A."/>
            <person name="Meyer T.E."/>
            <person name="Kyndt J.A."/>
        </authorList>
    </citation>
    <scope>NUCLEOTIDE SEQUENCE [LARGE SCALE GENOMIC DNA]</scope>
    <source>
        <strain evidence="2">DSM 18266</strain>
    </source>
</reference>
<comment type="caution">
    <text evidence="1">The sequence shown here is derived from an EMBL/GenBank/DDBJ whole genome shotgun (WGS) entry which is preliminary data.</text>
</comment>
<proteinExistence type="predicted"/>
<sequence>MKRIILSTAIALFGLSGCGDGMLAPEGAASNAFLDKVDANCGKLKIGNQPINYLLDVNGDDVYFIDETSKLYAGEVDQSTYTTDINGFYPTDTNQPALDCIFDQLN</sequence>
<evidence type="ECO:0000313" key="2">
    <source>
        <dbReference type="Proteomes" id="UP000471640"/>
    </source>
</evidence>
<dbReference type="RefSeq" id="WP_164654408.1">
    <property type="nucleotide sequence ID" value="NZ_JAAIJR010000050.1"/>
</dbReference>
<protein>
    <submittedName>
        <fullName evidence="1">Uncharacterized protein</fullName>
    </submittedName>
</protein>
<keyword evidence="2" id="KW-1185">Reference proteome</keyword>
<dbReference type="Proteomes" id="UP000471640">
    <property type="component" value="Unassembled WGS sequence"/>
</dbReference>
<name>A0A6P1DU55_9GAMM</name>
<dbReference type="AlphaFoldDB" id="A0A6P1DU55"/>
<accession>A0A6P1DU55</accession>
<gene>
    <name evidence="1" type="ORF">G3480_13465</name>
</gene>
<organism evidence="1 2">
    <name type="scientific">Thiorhodococcus mannitoliphagus</name>
    <dbReference type="NCBI Taxonomy" id="329406"/>
    <lineage>
        <taxon>Bacteria</taxon>
        <taxon>Pseudomonadati</taxon>
        <taxon>Pseudomonadota</taxon>
        <taxon>Gammaproteobacteria</taxon>
        <taxon>Chromatiales</taxon>
        <taxon>Chromatiaceae</taxon>
        <taxon>Thiorhodococcus</taxon>
    </lineage>
</organism>
<evidence type="ECO:0000313" key="1">
    <source>
        <dbReference type="EMBL" id="NEX21309.1"/>
    </source>
</evidence>
<dbReference type="PROSITE" id="PS51257">
    <property type="entry name" value="PROKAR_LIPOPROTEIN"/>
    <property type="match status" value="1"/>
</dbReference>